<dbReference type="Proteomes" id="UP001497525">
    <property type="component" value="Unassembled WGS sequence"/>
</dbReference>
<feature type="compositionally biased region" description="Polar residues" evidence="10">
    <location>
        <begin position="141"/>
        <end position="158"/>
    </location>
</feature>
<keyword evidence="6" id="KW-0053">Apoptosis</keyword>
<feature type="compositionally biased region" description="Basic and acidic residues" evidence="10">
    <location>
        <begin position="382"/>
        <end position="406"/>
    </location>
</feature>
<feature type="compositionally biased region" description="Polar residues" evidence="10">
    <location>
        <begin position="103"/>
        <end position="123"/>
    </location>
</feature>
<dbReference type="Gene3D" id="1.20.58.2170">
    <property type="match status" value="1"/>
</dbReference>
<feature type="compositionally biased region" description="Polar residues" evidence="10">
    <location>
        <begin position="689"/>
        <end position="702"/>
    </location>
</feature>
<dbReference type="GO" id="GO:0050681">
    <property type="term" value="F:nuclear androgen receptor binding"/>
    <property type="evidence" value="ECO:0007669"/>
    <property type="project" value="TreeGrafter"/>
</dbReference>
<evidence type="ECO:0000256" key="2">
    <source>
        <dbReference type="ARBA" id="ARBA00004286"/>
    </source>
</evidence>
<keyword evidence="7" id="KW-0175">Coiled coil</keyword>
<evidence type="ECO:0000256" key="3">
    <source>
        <dbReference type="ARBA" id="ARBA00004496"/>
    </source>
</evidence>
<proteinExistence type="predicted"/>
<evidence type="ECO:0000256" key="4">
    <source>
        <dbReference type="ARBA" id="ARBA00022454"/>
    </source>
</evidence>
<feature type="compositionally biased region" description="Low complexity" evidence="10">
    <location>
        <begin position="672"/>
        <end position="688"/>
    </location>
</feature>
<dbReference type="GO" id="GO:0042393">
    <property type="term" value="F:histone binding"/>
    <property type="evidence" value="ECO:0007669"/>
    <property type="project" value="InterPro"/>
</dbReference>
<comment type="caution">
    <text evidence="12">The sequence shown here is derived from an EMBL/GenBank/DDBJ whole genome shotgun (WGS) entry which is preliminary data.</text>
</comment>
<evidence type="ECO:0000256" key="8">
    <source>
        <dbReference type="ARBA" id="ARBA00023186"/>
    </source>
</evidence>
<dbReference type="EMBL" id="CAXLJL010000867">
    <property type="protein sequence ID" value="CAL5141436.1"/>
    <property type="molecule type" value="Genomic_DNA"/>
</dbReference>
<evidence type="ECO:0000256" key="5">
    <source>
        <dbReference type="ARBA" id="ARBA00022490"/>
    </source>
</evidence>
<evidence type="ECO:0000259" key="11">
    <source>
        <dbReference type="Pfam" id="PF20920"/>
    </source>
</evidence>
<dbReference type="GO" id="GO:0003713">
    <property type="term" value="F:transcription coactivator activity"/>
    <property type="evidence" value="ECO:0007669"/>
    <property type="project" value="TreeGrafter"/>
</dbReference>
<keyword evidence="4" id="KW-0158">Chromosome</keyword>
<feature type="compositionally biased region" description="Low complexity" evidence="10">
    <location>
        <begin position="80"/>
        <end position="93"/>
    </location>
</feature>
<evidence type="ECO:0000313" key="12">
    <source>
        <dbReference type="EMBL" id="CAL5141436.1"/>
    </source>
</evidence>
<feature type="region of interest" description="Disordered" evidence="10">
    <location>
        <begin position="75"/>
        <end position="177"/>
    </location>
</feature>
<sequence>MSWMHFERKLRRHLSSSDEEIVALLKRKYYRTSKEFQQSELCRETLRKCAEDISNSPGRLYVILNNLKSNLKLHGVAPNSGKSSRSSSKEPGSTELGGRLSDHSQQNSTPFVISGSSSPSIKANDTDDDVIIIDSPRTSREPSSGDQDCRSVSISSESHSCDVAGTAPGSSDSDERRRSLISRLERLLSRLNTEIRKREEDELDFDALESNTSSYMQLDVLKRRYLEVWRRLCEARKIARISGRILRRRFSYNGCKYANVNLRIENLVNCRKEFPDFTDIRQIVSAVNEEEHLQLSSCAVTALAREVFVDVGHMLKQRRQDDLRHDFGCHLTDDLREEEDPTYSDPDLRRQLAENKHLGDAKLKSVFDKFVQLQYAQSLDSSHSKCEDSRSEETESLSDTKRDMSPRRPLSPVPSAASASCDVLSVSSDSETEDPPLVRTDAQIHSSSPLSGSKADSALCSDSPDQSSDEVIVISERNISEGESQSRSEDADYTSPSTQPTINLLDDDVGEADQINSMLVSRVPSLPSVDSRVLSTYPILPAPPMLRPLRPPLLSQPNGNNFSCQLSLNVFCQNSNGLTSRQVSHSSQVVEMTTRMCGPNGFGVQHCRKTQSFYHQNHAPNVPHPLYPFLPNPFPPFPFLGQQQSVHDYGLCPNLGAYGFCSPLLSNSSDPLRLSSTSTSSATVDLTANSSPTSDSETIVLD</sequence>
<name>A0AAV2TZ96_CALDB</name>
<dbReference type="InterPro" id="IPR046378">
    <property type="entry name" value="DAXX_histone-bd"/>
</dbReference>
<evidence type="ECO:0000256" key="7">
    <source>
        <dbReference type="ARBA" id="ARBA00023054"/>
    </source>
</evidence>
<reference evidence="12" key="1">
    <citation type="submission" date="2024-06" db="EMBL/GenBank/DDBJ databases">
        <authorList>
            <person name="Liu X."/>
            <person name="Lenzi L."/>
            <person name="Haldenby T S."/>
            <person name="Uol C."/>
        </authorList>
    </citation>
    <scope>NUCLEOTIDE SEQUENCE</scope>
</reference>
<keyword evidence="8" id="KW-0143">Chaperone</keyword>
<dbReference type="GO" id="GO:0005737">
    <property type="term" value="C:cytoplasm"/>
    <property type="evidence" value="ECO:0007669"/>
    <property type="project" value="UniProtKB-SubCell"/>
</dbReference>
<evidence type="ECO:0000256" key="1">
    <source>
        <dbReference type="ARBA" id="ARBA00004123"/>
    </source>
</evidence>
<evidence type="ECO:0000256" key="10">
    <source>
        <dbReference type="SAM" id="MobiDB-lite"/>
    </source>
</evidence>
<feature type="compositionally biased region" description="Low complexity" evidence="10">
    <location>
        <begin position="407"/>
        <end position="420"/>
    </location>
</feature>
<protein>
    <recommendedName>
        <fullName evidence="11">Daxx histone-binding domain-containing protein</fullName>
    </recommendedName>
</protein>
<evidence type="ECO:0000256" key="9">
    <source>
        <dbReference type="ARBA" id="ARBA00023242"/>
    </source>
</evidence>
<dbReference type="CDD" id="cd13150">
    <property type="entry name" value="DAXX_histone_binding"/>
    <property type="match status" value="1"/>
</dbReference>
<dbReference type="GO" id="GO:0016605">
    <property type="term" value="C:PML body"/>
    <property type="evidence" value="ECO:0007669"/>
    <property type="project" value="TreeGrafter"/>
</dbReference>
<comment type="subcellular location">
    <subcellularLocation>
        <location evidence="2">Chromosome</location>
    </subcellularLocation>
    <subcellularLocation>
        <location evidence="3">Cytoplasm</location>
    </subcellularLocation>
    <subcellularLocation>
        <location evidence="1">Nucleus</location>
    </subcellularLocation>
</comment>
<feature type="region of interest" description="Disordered" evidence="10">
    <location>
        <begin position="381"/>
        <end position="503"/>
    </location>
</feature>
<feature type="compositionally biased region" description="Basic and acidic residues" evidence="10">
    <location>
        <begin position="478"/>
        <end position="490"/>
    </location>
</feature>
<feature type="domain" description="Daxx histone-binding" evidence="11">
    <location>
        <begin position="287"/>
        <end position="372"/>
    </location>
</feature>
<evidence type="ECO:0000256" key="6">
    <source>
        <dbReference type="ARBA" id="ARBA00022703"/>
    </source>
</evidence>
<dbReference type="PANTHER" id="PTHR12766">
    <property type="entry name" value="DEATH DOMAIN-ASSOCIATED PROTEIN 6 DAXX"/>
    <property type="match status" value="1"/>
</dbReference>
<dbReference type="Gene3D" id="1.10.8.810">
    <property type="entry name" value="Daxx helical bundle domain"/>
    <property type="match status" value="1"/>
</dbReference>
<dbReference type="GO" id="GO:0003714">
    <property type="term" value="F:transcription corepressor activity"/>
    <property type="evidence" value="ECO:0007669"/>
    <property type="project" value="TreeGrafter"/>
</dbReference>
<dbReference type="PANTHER" id="PTHR12766:SF7">
    <property type="entry name" value="DEATH DOMAIN-ASSOCIATED PROTEIN 6"/>
    <property type="match status" value="1"/>
</dbReference>
<dbReference type="AlphaFoldDB" id="A0AAV2TZ96"/>
<evidence type="ECO:0000313" key="13">
    <source>
        <dbReference type="Proteomes" id="UP001497525"/>
    </source>
</evidence>
<accession>A0AAV2TZ96</accession>
<keyword evidence="5" id="KW-0963">Cytoplasm</keyword>
<dbReference type="Pfam" id="PF20920">
    <property type="entry name" value="DAXX_hist_bd"/>
    <property type="match status" value="1"/>
</dbReference>
<organism evidence="12 13">
    <name type="scientific">Calicophoron daubneyi</name>
    <name type="common">Rumen fluke</name>
    <name type="synonym">Paramphistomum daubneyi</name>
    <dbReference type="NCBI Taxonomy" id="300641"/>
    <lineage>
        <taxon>Eukaryota</taxon>
        <taxon>Metazoa</taxon>
        <taxon>Spiralia</taxon>
        <taxon>Lophotrochozoa</taxon>
        <taxon>Platyhelminthes</taxon>
        <taxon>Trematoda</taxon>
        <taxon>Digenea</taxon>
        <taxon>Plagiorchiida</taxon>
        <taxon>Pronocephalata</taxon>
        <taxon>Paramphistomoidea</taxon>
        <taxon>Paramphistomidae</taxon>
        <taxon>Calicophoron</taxon>
    </lineage>
</organism>
<gene>
    <name evidence="12" type="ORF">CDAUBV1_LOCUS16677</name>
</gene>
<feature type="region of interest" description="Disordered" evidence="10">
    <location>
        <begin position="672"/>
        <end position="702"/>
    </location>
</feature>
<dbReference type="InterPro" id="IPR038298">
    <property type="entry name" value="Daxx_N_sf"/>
</dbReference>
<dbReference type="GO" id="GO:0005694">
    <property type="term" value="C:chromosome"/>
    <property type="evidence" value="ECO:0007669"/>
    <property type="project" value="UniProtKB-SubCell"/>
</dbReference>
<keyword evidence="9" id="KW-0539">Nucleus</keyword>
<dbReference type="InterPro" id="IPR046426">
    <property type="entry name" value="DAXX_histone-bd_sf"/>
</dbReference>
<dbReference type="GO" id="GO:0006915">
    <property type="term" value="P:apoptotic process"/>
    <property type="evidence" value="ECO:0007669"/>
    <property type="project" value="UniProtKB-KW"/>
</dbReference>